<feature type="transmembrane region" description="Helical" evidence="7">
    <location>
        <begin position="139"/>
        <end position="160"/>
    </location>
</feature>
<comment type="similarity">
    <text evidence="7">Belongs to the binding-protein-dependent transport system permease family.</text>
</comment>
<gene>
    <name evidence="9" type="ORF">E1757_31110</name>
</gene>
<feature type="transmembrane region" description="Helical" evidence="7">
    <location>
        <begin position="181"/>
        <end position="206"/>
    </location>
</feature>
<keyword evidence="6 7" id="KW-0472">Membrane</keyword>
<sequence length="288" mass="32292">MKHSISDRLFSIIIAAVLALIAIVTFFPFYYVLVVSFTEPSEYLSKPFILFPRQWSFQSYEYLLTTKSFVRALSNSAFLATVGTACSLVVTAALAYPLSRRRMRGRRKIMMMILFTILFGPGMIPSYMLVRDIGLINSIWSLIIPALASGWNVILMRGFFDSIPTELEESAAMDGCNDLSIWFRIIIPLSLPSLAAFGLFYAVGYWNQFFSAILYLNQPEKWPIQVFLQNMLITATNSELNSDVYAQPPPSETLKMAAVIIATVPILAVYPFLQKHFAKGAMVGSVKG</sequence>
<evidence type="ECO:0000259" key="8">
    <source>
        <dbReference type="PROSITE" id="PS50928"/>
    </source>
</evidence>
<dbReference type="GO" id="GO:0005886">
    <property type="term" value="C:plasma membrane"/>
    <property type="evidence" value="ECO:0007669"/>
    <property type="project" value="UniProtKB-SubCell"/>
</dbReference>
<reference evidence="9 10" key="1">
    <citation type="submission" date="2019-03" db="EMBL/GenBank/DDBJ databases">
        <title>This is whole genome sequence of Paenibacillus sp MS74 strain.</title>
        <authorList>
            <person name="Trinh H.N."/>
        </authorList>
    </citation>
    <scope>NUCLEOTIDE SEQUENCE [LARGE SCALE GENOMIC DNA]</scope>
    <source>
        <strain evidence="9 10">MS74</strain>
    </source>
</reference>
<feature type="transmembrane region" description="Helical" evidence="7">
    <location>
        <begin position="12"/>
        <end position="33"/>
    </location>
</feature>
<name>A0A4R5KAU0_9BACL</name>
<feature type="transmembrane region" description="Helical" evidence="7">
    <location>
        <begin position="77"/>
        <end position="97"/>
    </location>
</feature>
<dbReference type="GO" id="GO:0055085">
    <property type="term" value="P:transmembrane transport"/>
    <property type="evidence" value="ECO:0007669"/>
    <property type="project" value="InterPro"/>
</dbReference>
<evidence type="ECO:0000256" key="5">
    <source>
        <dbReference type="ARBA" id="ARBA00022989"/>
    </source>
</evidence>
<keyword evidence="3" id="KW-1003">Cell membrane</keyword>
<protein>
    <submittedName>
        <fullName evidence="9">Carbohydrate ABC transporter permease</fullName>
    </submittedName>
</protein>
<evidence type="ECO:0000256" key="7">
    <source>
        <dbReference type="RuleBase" id="RU363032"/>
    </source>
</evidence>
<comment type="caution">
    <text evidence="9">The sequence shown here is derived from an EMBL/GenBank/DDBJ whole genome shotgun (WGS) entry which is preliminary data.</text>
</comment>
<keyword evidence="4 7" id="KW-0812">Transmembrane</keyword>
<evidence type="ECO:0000256" key="2">
    <source>
        <dbReference type="ARBA" id="ARBA00022448"/>
    </source>
</evidence>
<proteinExistence type="inferred from homology"/>
<dbReference type="CDD" id="cd06261">
    <property type="entry name" value="TM_PBP2"/>
    <property type="match status" value="1"/>
</dbReference>
<feature type="transmembrane region" description="Helical" evidence="7">
    <location>
        <begin position="254"/>
        <end position="273"/>
    </location>
</feature>
<dbReference type="Pfam" id="PF00528">
    <property type="entry name" value="BPD_transp_1"/>
    <property type="match status" value="1"/>
</dbReference>
<dbReference type="InterPro" id="IPR000515">
    <property type="entry name" value="MetI-like"/>
</dbReference>
<dbReference type="AlphaFoldDB" id="A0A4R5KAU0"/>
<dbReference type="InterPro" id="IPR035906">
    <property type="entry name" value="MetI-like_sf"/>
</dbReference>
<feature type="domain" description="ABC transmembrane type-1" evidence="8">
    <location>
        <begin position="73"/>
        <end position="273"/>
    </location>
</feature>
<dbReference type="OrthoDB" id="9810086at2"/>
<dbReference type="Gene3D" id="1.10.3720.10">
    <property type="entry name" value="MetI-like"/>
    <property type="match status" value="1"/>
</dbReference>
<evidence type="ECO:0000313" key="9">
    <source>
        <dbReference type="EMBL" id="TDF92002.1"/>
    </source>
</evidence>
<comment type="subcellular location">
    <subcellularLocation>
        <location evidence="1 7">Cell membrane</location>
        <topology evidence="1 7">Multi-pass membrane protein</topology>
    </subcellularLocation>
</comment>
<dbReference type="PANTHER" id="PTHR43744">
    <property type="entry name" value="ABC TRANSPORTER PERMEASE PROTEIN MG189-RELATED-RELATED"/>
    <property type="match status" value="1"/>
</dbReference>
<keyword evidence="5 7" id="KW-1133">Transmembrane helix</keyword>
<evidence type="ECO:0000256" key="3">
    <source>
        <dbReference type="ARBA" id="ARBA00022475"/>
    </source>
</evidence>
<dbReference type="SUPFAM" id="SSF161098">
    <property type="entry name" value="MetI-like"/>
    <property type="match status" value="1"/>
</dbReference>
<dbReference type="Proteomes" id="UP000295636">
    <property type="component" value="Unassembled WGS sequence"/>
</dbReference>
<dbReference type="PANTHER" id="PTHR43744:SF9">
    <property type="entry name" value="POLYGALACTURONAN_RHAMNOGALACTURONAN TRANSPORT SYSTEM PERMEASE PROTEIN YTCP"/>
    <property type="match status" value="1"/>
</dbReference>
<feature type="transmembrane region" description="Helical" evidence="7">
    <location>
        <begin position="109"/>
        <end position="127"/>
    </location>
</feature>
<evidence type="ECO:0000313" key="10">
    <source>
        <dbReference type="Proteomes" id="UP000295636"/>
    </source>
</evidence>
<evidence type="ECO:0000256" key="1">
    <source>
        <dbReference type="ARBA" id="ARBA00004651"/>
    </source>
</evidence>
<evidence type="ECO:0000256" key="4">
    <source>
        <dbReference type="ARBA" id="ARBA00022692"/>
    </source>
</evidence>
<organism evidence="9 10">
    <name type="scientific">Paenibacillus piri</name>
    <dbReference type="NCBI Taxonomy" id="2547395"/>
    <lineage>
        <taxon>Bacteria</taxon>
        <taxon>Bacillati</taxon>
        <taxon>Bacillota</taxon>
        <taxon>Bacilli</taxon>
        <taxon>Bacillales</taxon>
        <taxon>Paenibacillaceae</taxon>
        <taxon>Paenibacillus</taxon>
    </lineage>
</organism>
<keyword evidence="10" id="KW-1185">Reference proteome</keyword>
<keyword evidence="2 7" id="KW-0813">Transport</keyword>
<dbReference type="RefSeq" id="WP_133235641.1">
    <property type="nucleotide sequence ID" value="NZ_SMRT01000023.1"/>
</dbReference>
<dbReference type="PROSITE" id="PS50928">
    <property type="entry name" value="ABC_TM1"/>
    <property type="match status" value="1"/>
</dbReference>
<evidence type="ECO:0000256" key="6">
    <source>
        <dbReference type="ARBA" id="ARBA00023136"/>
    </source>
</evidence>
<accession>A0A4R5KAU0</accession>
<dbReference type="EMBL" id="SMRT01000023">
    <property type="protein sequence ID" value="TDF92002.1"/>
    <property type="molecule type" value="Genomic_DNA"/>
</dbReference>